<dbReference type="PANTHER" id="PTHR11487:SF0">
    <property type="entry name" value="S-ACYL FATTY ACID SYNTHASE THIOESTERASE, MEDIUM CHAIN"/>
    <property type="match status" value="1"/>
</dbReference>
<dbReference type="RefSeq" id="WP_059751638.1">
    <property type="nucleotide sequence ID" value="NZ_LOXM01000119.1"/>
</dbReference>
<evidence type="ECO:0000313" key="3">
    <source>
        <dbReference type="EMBL" id="KVG67749.1"/>
    </source>
</evidence>
<comment type="similarity">
    <text evidence="1">Belongs to the thioesterase family.</text>
</comment>
<evidence type="ECO:0000313" key="4">
    <source>
        <dbReference type="Proteomes" id="UP000064029"/>
    </source>
</evidence>
<dbReference type="Proteomes" id="UP000064029">
    <property type="component" value="Unassembled WGS sequence"/>
</dbReference>
<dbReference type="InterPro" id="IPR001031">
    <property type="entry name" value="Thioesterase"/>
</dbReference>
<dbReference type="GO" id="GO:0008610">
    <property type="term" value="P:lipid biosynthetic process"/>
    <property type="evidence" value="ECO:0007669"/>
    <property type="project" value="TreeGrafter"/>
</dbReference>
<feature type="domain" description="Thioesterase" evidence="2">
    <location>
        <begin position="2"/>
        <end position="224"/>
    </location>
</feature>
<dbReference type="GO" id="GO:0016787">
    <property type="term" value="F:hydrolase activity"/>
    <property type="evidence" value="ECO:0007669"/>
    <property type="project" value="UniProtKB-KW"/>
</dbReference>
<dbReference type="EMBL" id="LOXM01000119">
    <property type="protein sequence ID" value="KVG67749.1"/>
    <property type="molecule type" value="Genomic_DNA"/>
</dbReference>
<dbReference type="InterPro" id="IPR029058">
    <property type="entry name" value="AB_hydrolase_fold"/>
</dbReference>
<dbReference type="InterPro" id="IPR012223">
    <property type="entry name" value="TEII"/>
</dbReference>
<dbReference type="PANTHER" id="PTHR11487">
    <property type="entry name" value="THIOESTERASE"/>
    <property type="match status" value="1"/>
</dbReference>
<reference evidence="3 4" key="1">
    <citation type="submission" date="2015-11" db="EMBL/GenBank/DDBJ databases">
        <title>Expanding the genomic diversity of Burkholderia species for the development of highly accurate diagnostics.</title>
        <authorList>
            <person name="Sahl J."/>
            <person name="Keim P."/>
            <person name="Wagner D."/>
        </authorList>
    </citation>
    <scope>NUCLEOTIDE SEQUENCE [LARGE SCALE GENOMIC DNA]</scope>
    <source>
        <strain evidence="3 4">MSMB2036</strain>
    </source>
</reference>
<protein>
    <submittedName>
        <fullName evidence="3">Oleoyl-ACP hydrolase</fullName>
    </submittedName>
</protein>
<name>A0A103RH86_9BURK</name>
<keyword evidence="3" id="KW-0378">Hydrolase</keyword>
<evidence type="ECO:0000256" key="1">
    <source>
        <dbReference type="ARBA" id="ARBA00007169"/>
    </source>
</evidence>
<dbReference type="Gene3D" id="3.40.50.1820">
    <property type="entry name" value="alpha/beta hydrolase"/>
    <property type="match status" value="1"/>
</dbReference>
<sequence>MRLICFPYAGGSAAAYRDLQALLPGIEVRRHELAGRGSRRSEPPARDMATLIDALLHDLGSCFDRPFALLGHSMGAAIAVELALRLPAQAQPNLRHLFVSGRAAPGKEQYLRPLQGLDDRAFVAALRELGGTPKPVLDNSELMTLLMPVLRADFTMIENYRPVPGRRLAVDITAFAGRADAQVPVDSVSGWGAATTGNFDFHVIEGDHFFLRNEMPAMADIIAARLRRAEHVASSALQA</sequence>
<dbReference type="OrthoDB" id="8480037at2"/>
<accession>A0A103RH86</accession>
<proteinExistence type="inferred from homology"/>
<gene>
    <name evidence="3" type="ORF">WJ33_24525</name>
</gene>
<evidence type="ECO:0000259" key="2">
    <source>
        <dbReference type="Pfam" id="PF00975"/>
    </source>
</evidence>
<dbReference type="AlphaFoldDB" id="A0A103RH86"/>
<comment type="caution">
    <text evidence="3">The sequence shown here is derived from an EMBL/GenBank/DDBJ whole genome shotgun (WGS) entry which is preliminary data.</text>
</comment>
<dbReference type="Pfam" id="PF00975">
    <property type="entry name" value="Thioesterase"/>
    <property type="match status" value="1"/>
</dbReference>
<organism evidence="3 4">
    <name type="scientific">Burkholderia ubonensis</name>
    <dbReference type="NCBI Taxonomy" id="101571"/>
    <lineage>
        <taxon>Bacteria</taxon>
        <taxon>Pseudomonadati</taxon>
        <taxon>Pseudomonadota</taxon>
        <taxon>Betaproteobacteria</taxon>
        <taxon>Burkholderiales</taxon>
        <taxon>Burkholderiaceae</taxon>
        <taxon>Burkholderia</taxon>
        <taxon>Burkholderia cepacia complex</taxon>
    </lineage>
</organism>
<dbReference type="SUPFAM" id="SSF53474">
    <property type="entry name" value="alpha/beta-Hydrolases"/>
    <property type="match status" value="1"/>
</dbReference>